<proteinExistence type="predicted"/>
<sequence length="108" mass="12198">MEAPSCTTHMSSVNCNEVLIRFSCGPQRRENSLNYLGIVLLQVMNQVTTYPSQPLAQLAIHHPSNHRIVVPEDTFQLAREQVIDQVRSQNPTNHPFKDLLAEPFTPSC</sequence>
<evidence type="ECO:0000313" key="1">
    <source>
        <dbReference type="EMBL" id="EAQ90320.1"/>
    </source>
</evidence>
<dbReference type="EMBL" id="CH408030">
    <property type="protein sequence ID" value="EAQ90320.1"/>
    <property type="molecule type" value="Genomic_DNA"/>
</dbReference>
<dbReference type="RefSeq" id="XP_001228771.1">
    <property type="nucleotide sequence ID" value="XM_001228770.1"/>
</dbReference>
<organism evidence="1 2">
    <name type="scientific">Chaetomium globosum (strain ATCC 6205 / CBS 148.51 / DSM 1962 / NBRC 6347 / NRRL 1970)</name>
    <name type="common">Soil fungus</name>
    <dbReference type="NCBI Taxonomy" id="306901"/>
    <lineage>
        <taxon>Eukaryota</taxon>
        <taxon>Fungi</taxon>
        <taxon>Dikarya</taxon>
        <taxon>Ascomycota</taxon>
        <taxon>Pezizomycotina</taxon>
        <taxon>Sordariomycetes</taxon>
        <taxon>Sordariomycetidae</taxon>
        <taxon>Sordariales</taxon>
        <taxon>Chaetomiaceae</taxon>
        <taxon>Chaetomium</taxon>
    </lineage>
</organism>
<name>Q2HBZ9_CHAGB</name>
<evidence type="ECO:0000313" key="2">
    <source>
        <dbReference type="Proteomes" id="UP000001056"/>
    </source>
</evidence>
<dbReference type="InParanoid" id="Q2HBZ9"/>
<dbReference type="GeneID" id="4388936"/>
<dbReference type="AlphaFoldDB" id="Q2HBZ9"/>
<keyword evidence="2" id="KW-1185">Reference proteome</keyword>
<accession>Q2HBZ9</accession>
<dbReference type="HOGENOM" id="CLU_2196645_0_0_1"/>
<dbReference type="VEuPathDB" id="FungiDB:CHGG_02255"/>
<protein>
    <submittedName>
        <fullName evidence="1">Uncharacterized protein</fullName>
    </submittedName>
</protein>
<gene>
    <name evidence="1" type="ORF">CHGG_02255</name>
</gene>
<reference evidence="2" key="1">
    <citation type="journal article" date="2015" name="Genome Announc.">
        <title>Draft genome sequence of the cellulolytic fungus Chaetomium globosum.</title>
        <authorList>
            <person name="Cuomo C.A."/>
            <person name="Untereiner W.A."/>
            <person name="Ma L.-J."/>
            <person name="Grabherr M."/>
            <person name="Birren B.W."/>
        </authorList>
    </citation>
    <scope>NUCLEOTIDE SEQUENCE [LARGE SCALE GENOMIC DNA]</scope>
    <source>
        <strain evidence="2">ATCC 6205 / CBS 148.51 / DSM 1962 / NBRC 6347 / NRRL 1970</strain>
    </source>
</reference>
<dbReference type="Proteomes" id="UP000001056">
    <property type="component" value="Unassembled WGS sequence"/>
</dbReference>